<reference evidence="2" key="1">
    <citation type="submission" date="2019-12" db="EMBL/GenBank/DDBJ databases">
        <title>Genome sequencing and annotation of Brassica cretica.</title>
        <authorList>
            <person name="Studholme D.J."/>
            <person name="Sarris P."/>
        </authorList>
    </citation>
    <scope>NUCLEOTIDE SEQUENCE</scope>
    <source>
        <strain evidence="2">PFS-109/04</strain>
        <tissue evidence="2">Leaf</tissue>
    </source>
</reference>
<organism evidence="2 3">
    <name type="scientific">Brassica cretica</name>
    <name type="common">Mustard</name>
    <dbReference type="NCBI Taxonomy" id="69181"/>
    <lineage>
        <taxon>Eukaryota</taxon>
        <taxon>Viridiplantae</taxon>
        <taxon>Streptophyta</taxon>
        <taxon>Embryophyta</taxon>
        <taxon>Tracheophyta</taxon>
        <taxon>Spermatophyta</taxon>
        <taxon>Magnoliopsida</taxon>
        <taxon>eudicotyledons</taxon>
        <taxon>Gunneridae</taxon>
        <taxon>Pentapetalae</taxon>
        <taxon>rosids</taxon>
        <taxon>malvids</taxon>
        <taxon>Brassicales</taxon>
        <taxon>Brassicaceae</taxon>
        <taxon>Brassiceae</taxon>
        <taxon>Brassica</taxon>
    </lineage>
</organism>
<dbReference type="EMBL" id="QGKX02000004">
    <property type="protein sequence ID" value="KAF3601240.1"/>
    <property type="molecule type" value="Genomic_DNA"/>
</dbReference>
<evidence type="ECO:0000313" key="2">
    <source>
        <dbReference type="EMBL" id="KAF3601240.1"/>
    </source>
</evidence>
<dbReference type="AlphaFoldDB" id="A0A8S9SMJ2"/>
<feature type="compositionally biased region" description="Polar residues" evidence="1">
    <location>
        <begin position="163"/>
        <end position="178"/>
    </location>
</feature>
<protein>
    <submittedName>
        <fullName evidence="2">Uncharacterized protein</fullName>
    </submittedName>
</protein>
<gene>
    <name evidence="2" type="ORF">F2Q69_00037478</name>
</gene>
<feature type="region of interest" description="Disordered" evidence="1">
    <location>
        <begin position="1"/>
        <end position="24"/>
    </location>
</feature>
<sequence>MRNNPQLFWPKQDKPVNPAQSNQGQYVGYQKNYQPRTYVLSQPQNNPPQVQKHQNTQPATSAPVAVPQDETKAMLHTKYDNVASHMRQMDIQIAQTADSVTRQQGTLPGKTVKNPKECNAVELRSGKQLSEPVKKRFTAAEKGKQKESDNHQPIPRQLRRRGNQQLEPIRQDQNNQLRLSTRSQSMFLLANTILKSLTLFQQRLLVRTERR</sequence>
<proteinExistence type="predicted"/>
<name>A0A8S9SMJ2_BRACR</name>
<dbReference type="Proteomes" id="UP000712600">
    <property type="component" value="Unassembled WGS sequence"/>
</dbReference>
<comment type="caution">
    <text evidence="2">The sequence shown here is derived from an EMBL/GenBank/DDBJ whole genome shotgun (WGS) entry which is preliminary data.</text>
</comment>
<evidence type="ECO:0000256" key="1">
    <source>
        <dbReference type="SAM" id="MobiDB-lite"/>
    </source>
</evidence>
<accession>A0A8S9SMJ2</accession>
<feature type="region of interest" description="Disordered" evidence="1">
    <location>
        <begin position="39"/>
        <end position="65"/>
    </location>
</feature>
<feature type="compositionally biased region" description="Basic and acidic residues" evidence="1">
    <location>
        <begin position="132"/>
        <end position="150"/>
    </location>
</feature>
<evidence type="ECO:0000313" key="3">
    <source>
        <dbReference type="Proteomes" id="UP000712600"/>
    </source>
</evidence>
<feature type="compositionally biased region" description="Polar residues" evidence="1">
    <location>
        <begin position="39"/>
        <end position="60"/>
    </location>
</feature>
<feature type="region of interest" description="Disordered" evidence="1">
    <location>
        <begin position="127"/>
        <end position="178"/>
    </location>
</feature>